<accession>A0A9X2XPY1</accession>
<dbReference type="AlphaFoldDB" id="A0A9X2XPY1"/>
<sequence length="312" mass="36038">MRRLIFIAVSFIFSCPLIAQKDSTDAEALSRMISLSEVVIRSDLDVPKFLKQVRFDTSFYKAFRNLRVLSFTSFNDIRMLDKKGNQKASLQSKTKQNRQGSCRTMDVLEEKKNGDICDEDGNWNYYTAELYASLFFTHGKVCGESNVVQGVERKVREKKGLEKHKEQLKMMFFNPGKKIPGIPFIGDKLDVFDKGAAQLYDFNIDLDEYKGQLCYVFSIKAKPGLSSSKKDKIVFDNITTWFHPKTLEIIARNYDLSYDAGVYDFDVSMEVQMTHFGNYLVPQVIRYKGDWDVAFKKRERGAFTATLFDFKL</sequence>
<organism evidence="2 3">
    <name type="scientific">Paraflavisolibacter caeni</name>
    <dbReference type="NCBI Taxonomy" id="2982496"/>
    <lineage>
        <taxon>Bacteria</taxon>
        <taxon>Pseudomonadati</taxon>
        <taxon>Bacteroidota</taxon>
        <taxon>Chitinophagia</taxon>
        <taxon>Chitinophagales</taxon>
        <taxon>Chitinophagaceae</taxon>
        <taxon>Paraflavisolibacter</taxon>
    </lineage>
</organism>
<evidence type="ECO:0000313" key="3">
    <source>
        <dbReference type="Proteomes" id="UP001155483"/>
    </source>
</evidence>
<evidence type="ECO:0000313" key="2">
    <source>
        <dbReference type="EMBL" id="MCU7552478.1"/>
    </source>
</evidence>
<keyword evidence="1" id="KW-0732">Signal</keyword>
<keyword evidence="3" id="KW-1185">Reference proteome</keyword>
<evidence type="ECO:0000256" key="1">
    <source>
        <dbReference type="SAM" id="SignalP"/>
    </source>
</evidence>
<name>A0A9X2XPY1_9BACT</name>
<comment type="caution">
    <text evidence="2">The sequence shown here is derived from an EMBL/GenBank/DDBJ whole genome shotgun (WGS) entry which is preliminary data.</text>
</comment>
<gene>
    <name evidence="2" type="ORF">OCK74_25385</name>
</gene>
<reference evidence="2" key="2">
    <citation type="submission" date="2023-04" db="EMBL/GenBank/DDBJ databases">
        <title>Paracnuella aquatica gen. nov., sp. nov., a member of the family Chitinophagaceae isolated from a hot spring.</title>
        <authorList>
            <person name="Wang C."/>
        </authorList>
    </citation>
    <scope>NUCLEOTIDE SEQUENCE</scope>
    <source>
        <strain evidence="2">LB-8</strain>
    </source>
</reference>
<feature type="chain" id="PRO_5040857810" evidence="1">
    <location>
        <begin position="20"/>
        <end position="312"/>
    </location>
</feature>
<dbReference type="Proteomes" id="UP001155483">
    <property type="component" value="Unassembled WGS sequence"/>
</dbReference>
<feature type="signal peptide" evidence="1">
    <location>
        <begin position="1"/>
        <end position="19"/>
    </location>
</feature>
<reference evidence="2" key="1">
    <citation type="submission" date="2022-09" db="EMBL/GenBank/DDBJ databases">
        <authorList>
            <person name="Yuan C."/>
            <person name="Ke Z."/>
        </authorList>
    </citation>
    <scope>NUCLEOTIDE SEQUENCE</scope>
    <source>
        <strain evidence="2">LB-8</strain>
    </source>
</reference>
<dbReference type="RefSeq" id="WP_279299914.1">
    <property type="nucleotide sequence ID" value="NZ_JAOTIF010000034.1"/>
</dbReference>
<dbReference type="PROSITE" id="PS51257">
    <property type="entry name" value="PROKAR_LIPOPROTEIN"/>
    <property type="match status" value="1"/>
</dbReference>
<dbReference type="EMBL" id="JAOTIF010000034">
    <property type="protein sequence ID" value="MCU7552478.1"/>
    <property type="molecule type" value="Genomic_DNA"/>
</dbReference>
<protein>
    <submittedName>
        <fullName evidence="2">Uncharacterized protein</fullName>
    </submittedName>
</protein>
<proteinExistence type="predicted"/>